<feature type="domain" description="Protein kinase" evidence="6">
    <location>
        <begin position="25"/>
        <end position="301"/>
    </location>
</feature>
<keyword evidence="5" id="KW-0829">Tyrosine-protein kinase</keyword>
<evidence type="ECO:0000313" key="7">
    <source>
        <dbReference type="Proteomes" id="UP000887540"/>
    </source>
</evidence>
<evidence type="ECO:0000256" key="5">
    <source>
        <dbReference type="ARBA" id="ARBA00023137"/>
    </source>
</evidence>
<sequence>MSAEQIDEMKSKSDEFLIRPGKIHIQFNNIFGKGASATVYKGHLVGPAPLHELQNSSYTEKFIDCDVAVKVTNHLGKTEVEQLFKEIDAMKRIGYHENVMCMLGWTLPGETPCLVFEMAKKDLLHYLWEFREVEAELVPYRTFMSILWQITKGMQYLASKSLAHNDLAARNILLFENFCAKISDFGLCCSLDDTLSYDPYENKKFPIKWLPLEALIDKIFGEKSDVWSFGILMYEVFTCGKVPYENMNNDELIVFLQSGWRLERPENVDDICYAIMMSCWNKVPAERPNFVELEEKFCNYIKEFWN</sequence>
<dbReference type="Gene3D" id="1.10.510.10">
    <property type="entry name" value="Transferase(Phosphotransferase) domain 1"/>
    <property type="match status" value="1"/>
</dbReference>
<dbReference type="Pfam" id="PF07714">
    <property type="entry name" value="PK_Tyr_Ser-Thr"/>
    <property type="match status" value="1"/>
</dbReference>
<accession>A0A914ECT3</accession>
<evidence type="ECO:0000256" key="1">
    <source>
        <dbReference type="ARBA" id="ARBA00022679"/>
    </source>
</evidence>
<dbReference type="PANTHER" id="PTHR24416">
    <property type="entry name" value="TYROSINE-PROTEIN KINASE RECEPTOR"/>
    <property type="match status" value="1"/>
</dbReference>
<dbReference type="WBParaSite" id="ACRNAN_scaffold7368.g27572.t1">
    <property type="protein sequence ID" value="ACRNAN_scaffold7368.g27572.t1"/>
    <property type="gene ID" value="ACRNAN_scaffold7368.g27572"/>
</dbReference>
<dbReference type="GO" id="GO:0005524">
    <property type="term" value="F:ATP binding"/>
    <property type="evidence" value="ECO:0007669"/>
    <property type="project" value="UniProtKB-KW"/>
</dbReference>
<evidence type="ECO:0000259" key="6">
    <source>
        <dbReference type="PROSITE" id="PS50011"/>
    </source>
</evidence>
<proteinExistence type="predicted"/>
<dbReference type="PANTHER" id="PTHR24416:SF548">
    <property type="entry name" value="PROTEIN KINASE DOMAIN-CONTAINING PROTEIN"/>
    <property type="match status" value="1"/>
</dbReference>
<dbReference type="InterPro" id="IPR011009">
    <property type="entry name" value="Kinase-like_dom_sf"/>
</dbReference>
<dbReference type="Proteomes" id="UP000887540">
    <property type="component" value="Unplaced"/>
</dbReference>
<name>A0A914ECT3_9BILA</name>
<keyword evidence="4" id="KW-0067">ATP-binding</keyword>
<keyword evidence="1" id="KW-0808">Transferase</keyword>
<dbReference type="SUPFAM" id="SSF56112">
    <property type="entry name" value="Protein kinase-like (PK-like)"/>
    <property type="match status" value="1"/>
</dbReference>
<dbReference type="InterPro" id="IPR000719">
    <property type="entry name" value="Prot_kinase_dom"/>
</dbReference>
<dbReference type="InterPro" id="IPR001245">
    <property type="entry name" value="Ser-Thr/Tyr_kinase_cat_dom"/>
</dbReference>
<dbReference type="InterPro" id="IPR050122">
    <property type="entry name" value="RTK"/>
</dbReference>
<keyword evidence="2" id="KW-0547">Nucleotide-binding</keyword>
<evidence type="ECO:0000256" key="3">
    <source>
        <dbReference type="ARBA" id="ARBA00022777"/>
    </source>
</evidence>
<dbReference type="CDD" id="cd00192">
    <property type="entry name" value="PTKc"/>
    <property type="match status" value="1"/>
</dbReference>
<dbReference type="Gene3D" id="3.30.200.20">
    <property type="entry name" value="Phosphorylase Kinase, domain 1"/>
    <property type="match status" value="1"/>
</dbReference>
<dbReference type="AlphaFoldDB" id="A0A914ECT3"/>
<organism evidence="7 8">
    <name type="scientific">Acrobeloides nanus</name>
    <dbReference type="NCBI Taxonomy" id="290746"/>
    <lineage>
        <taxon>Eukaryota</taxon>
        <taxon>Metazoa</taxon>
        <taxon>Ecdysozoa</taxon>
        <taxon>Nematoda</taxon>
        <taxon>Chromadorea</taxon>
        <taxon>Rhabditida</taxon>
        <taxon>Tylenchina</taxon>
        <taxon>Cephalobomorpha</taxon>
        <taxon>Cephaloboidea</taxon>
        <taxon>Cephalobidae</taxon>
        <taxon>Acrobeloides</taxon>
    </lineage>
</organism>
<evidence type="ECO:0000256" key="2">
    <source>
        <dbReference type="ARBA" id="ARBA00022741"/>
    </source>
</evidence>
<reference evidence="8" key="1">
    <citation type="submission" date="2022-11" db="UniProtKB">
        <authorList>
            <consortium name="WormBaseParasite"/>
        </authorList>
    </citation>
    <scope>IDENTIFICATION</scope>
</reference>
<dbReference type="PRINTS" id="PR00109">
    <property type="entry name" value="TYRKINASE"/>
</dbReference>
<dbReference type="GO" id="GO:0007169">
    <property type="term" value="P:cell surface receptor protein tyrosine kinase signaling pathway"/>
    <property type="evidence" value="ECO:0007669"/>
    <property type="project" value="TreeGrafter"/>
</dbReference>
<keyword evidence="3" id="KW-0418">Kinase</keyword>
<dbReference type="GO" id="GO:0005886">
    <property type="term" value="C:plasma membrane"/>
    <property type="evidence" value="ECO:0007669"/>
    <property type="project" value="TreeGrafter"/>
</dbReference>
<dbReference type="FunFam" id="1.10.510.10:FF:000554">
    <property type="entry name" value="Predicted protein"/>
    <property type="match status" value="1"/>
</dbReference>
<evidence type="ECO:0000256" key="4">
    <source>
        <dbReference type="ARBA" id="ARBA00022840"/>
    </source>
</evidence>
<protein>
    <submittedName>
        <fullName evidence="8">Protein kinase domain-containing protein</fullName>
    </submittedName>
</protein>
<dbReference type="GO" id="GO:0043235">
    <property type="term" value="C:receptor complex"/>
    <property type="evidence" value="ECO:0007669"/>
    <property type="project" value="TreeGrafter"/>
</dbReference>
<evidence type="ECO:0000313" key="8">
    <source>
        <dbReference type="WBParaSite" id="ACRNAN_scaffold7368.g27572.t1"/>
    </source>
</evidence>
<dbReference type="PROSITE" id="PS50011">
    <property type="entry name" value="PROTEIN_KINASE_DOM"/>
    <property type="match status" value="1"/>
</dbReference>
<keyword evidence="7" id="KW-1185">Reference proteome</keyword>
<dbReference type="GO" id="GO:0004714">
    <property type="term" value="F:transmembrane receptor protein tyrosine kinase activity"/>
    <property type="evidence" value="ECO:0007669"/>
    <property type="project" value="TreeGrafter"/>
</dbReference>